<dbReference type="EMBL" id="JAADJZ010000034">
    <property type="protein sequence ID" value="KAF2865369.1"/>
    <property type="molecule type" value="Genomic_DNA"/>
</dbReference>
<proteinExistence type="predicted"/>
<evidence type="ECO:0000313" key="3">
    <source>
        <dbReference type="Proteomes" id="UP000481861"/>
    </source>
</evidence>
<keyword evidence="3" id="KW-1185">Reference proteome</keyword>
<evidence type="ECO:0000256" key="1">
    <source>
        <dbReference type="SAM" id="MobiDB-lite"/>
    </source>
</evidence>
<accession>A0A7C8HYR3</accession>
<reference evidence="2 3" key="1">
    <citation type="submission" date="2020-01" db="EMBL/GenBank/DDBJ databases">
        <authorList>
            <consortium name="DOE Joint Genome Institute"/>
            <person name="Haridas S."/>
            <person name="Albert R."/>
            <person name="Binder M."/>
            <person name="Bloem J."/>
            <person name="Labutti K."/>
            <person name="Salamov A."/>
            <person name="Andreopoulos B."/>
            <person name="Baker S.E."/>
            <person name="Barry K."/>
            <person name="Bills G."/>
            <person name="Bluhm B.H."/>
            <person name="Cannon C."/>
            <person name="Castanera R."/>
            <person name="Culley D.E."/>
            <person name="Daum C."/>
            <person name="Ezra D."/>
            <person name="Gonzalez J.B."/>
            <person name="Henrissat B."/>
            <person name="Kuo A."/>
            <person name="Liang C."/>
            <person name="Lipzen A."/>
            <person name="Lutzoni F."/>
            <person name="Magnuson J."/>
            <person name="Mondo S."/>
            <person name="Nolan M."/>
            <person name="Ohm R."/>
            <person name="Pangilinan J."/>
            <person name="Park H.-J.H."/>
            <person name="Ramirez L."/>
            <person name="Alfaro M."/>
            <person name="Sun H."/>
            <person name="Tritt A."/>
            <person name="Yoshinaga Y."/>
            <person name="Zwiers L.-H.L."/>
            <person name="Turgeon B.G."/>
            <person name="Goodwin S.B."/>
            <person name="Spatafora J.W."/>
            <person name="Crous P.W."/>
            <person name="Grigoriev I.V."/>
        </authorList>
    </citation>
    <scope>NUCLEOTIDE SEQUENCE [LARGE SCALE GENOMIC DNA]</scope>
    <source>
        <strain evidence="2 3">CBS 611.86</strain>
    </source>
</reference>
<sequence>MSSAELLAAQEAAWEEAKARHEAEAQVRAFEDMQARAAAAATPAVPTRSAPTRPAPGIPELHIHSPVADEAIDPGSAVQPPTYKATPHSHAVEQREASEASPRSKPTPSYSNDPTSQAVEDRERTQAQNMLGKYIIRIPISNPIPLNNQPVTKPTLKTKAKLNPPRRAKPARN</sequence>
<feature type="compositionally biased region" description="Polar residues" evidence="1">
    <location>
        <begin position="104"/>
        <end position="118"/>
    </location>
</feature>
<name>A0A7C8HYR3_9PLEO</name>
<comment type="caution">
    <text evidence="2">The sequence shown here is derived from an EMBL/GenBank/DDBJ whole genome shotgun (WGS) entry which is preliminary data.</text>
</comment>
<organism evidence="2 3">
    <name type="scientific">Massariosphaeria phaeospora</name>
    <dbReference type="NCBI Taxonomy" id="100035"/>
    <lineage>
        <taxon>Eukaryota</taxon>
        <taxon>Fungi</taxon>
        <taxon>Dikarya</taxon>
        <taxon>Ascomycota</taxon>
        <taxon>Pezizomycotina</taxon>
        <taxon>Dothideomycetes</taxon>
        <taxon>Pleosporomycetidae</taxon>
        <taxon>Pleosporales</taxon>
        <taxon>Pleosporales incertae sedis</taxon>
        <taxon>Massariosphaeria</taxon>
    </lineage>
</organism>
<dbReference type="AlphaFoldDB" id="A0A7C8HYR3"/>
<evidence type="ECO:0000313" key="2">
    <source>
        <dbReference type="EMBL" id="KAF2865369.1"/>
    </source>
</evidence>
<dbReference type="Proteomes" id="UP000481861">
    <property type="component" value="Unassembled WGS sequence"/>
</dbReference>
<feature type="compositionally biased region" description="Basic residues" evidence="1">
    <location>
        <begin position="156"/>
        <end position="173"/>
    </location>
</feature>
<protein>
    <submittedName>
        <fullName evidence="2">Uncharacterized protein</fullName>
    </submittedName>
</protein>
<feature type="region of interest" description="Disordered" evidence="1">
    <location>
        <begin position="35"/>
        <end position="173"/>
    </location>
</feature>
<gene>
    <name evidence="2" type="ORF">BDV95DRAFT_586816</name>
</gene>
<feature type="compositionally biased region" description="Low complexity" evidence="1">
    <location>
        <begin position="35"/>
        <end position="52"/>
    </location>
</feature>